<gene>
    <name evidence="1" type="ORF">S01H1_63927</name>
</gene>
<dbReference type="EMBL" id="BARS01042097">
    <property type="protein sequence ID" value="GAG39406.1"/>
    <property type="molecule type" value="Genomic_DNA"/>
</dbReference>
<organism evidence="1">
    <name type="scientific">marine sediment metagenome</name>
    <dbReference type="NCBI Taxonomy" id="412755"/>
    <lineage>
        <taxon>unclassified sequences</taxon>
        <taxon>metagenomes</taxon>
        <taxon>ecological metagenomes</taxon>
    </lineage>
</organism>
<comment type="caution">
    <text evidence="1">The sequence shown here is derived from an EMBL/GenBank/DDBJ whole genome shotgun (WGS) entry which is preliminary data.</text>
</comment>
<reference evidence="1" key="1">
    <citation type="journal article" date="2014" name="Front. Microbiol.">
        <title>High frequency of phylogenetically diverse reductive dehalogenase-homologous genes in deep subseafloor sedimentary metagenomes.</title>
        <authorList>
            <person name="Kawai M."/>
            <person name="Futagami T."/>
            <person name="Toyoda A."/>
            <person name="Takaki Y."/>
            <person name="Nishi S."/>
            <person name="Hori S."/>
            <person name="Arai W."/>
            <person name="Tsubouchi T."/>
            <person name="Morono Y."/>
            <person name="Uchiyama I."/>
            <person name="Ito T."/>
            <person name="Fujiyama A."/>
            <person name="Inagaki F."/>
            <person name="Takami H."/>
        </authorList>
    </citation>
    <scope>NUCLEOTIDE SEQUENCE</scope>
    <source>
        <strain evidence="1">Expedition CK06-06</strain>
    </source>
</reference>
<dbReference type="AlphaFoldDB" id="X0YRR6"/>
<sequence>MKNEIKTEMFKQLKKHLNDAREGLKQEELSKIQQEGIIFSVACAQAYVAKLLKNL</sequence>
<accession>X0YRR6</accession>
<name>X0YRR6_9ZZZZ</name>
<proteinExistence type="predicted"/>
<evidence type="ECO:0000313" key="1">
    <source>
        <dbReference type="EMBL" id="GAG39406.1"/>
    </source>
</evidence>
<protein>
    <submittedName>
        <fullName evidence="1">Uncharacterized protein</fullName>
    </submittedName>
</protein>